<dbReference type="GO" id="GO:0005524">
    <property type="term" value="F:ATP binding"/>
    <property type="evidence" value="ECO:0007669"/>
    <property type="project" value="UniProtKB-KW"/>
</dbReference>
<keyword evidence="1" id="KW-0547">Nucleotide-binding</keyword>
<dbReference type="InterPro" id="IPR013632">
    <property type="entry name" value="Rad51_C"/>
</dbReference>
<comment type="caution">
    <text evidence="5">The sequence shown here is derived from an EMBL/GenBank/DDBJ whole genome shotgun (WGS) entry which is preliminary data.</text>
</comment>
<dbReference type="GO" id="GO:0006312">
    <property type="term" value="P:mitotic recombination"/>
    <property type="evidence" value="ECO:0007669"/>
    <property type="project" value="TreeGrafter"/>
</dbReference>
<dbReference type="GO" id="GO:0042148">
    <property type="term" value="P:DNA strand invasion"/>
    <property type="evidence" value="ECO:0007669"/>
    <property type="project" value="TreeGrafter"/>
</dbReference>
<dbReference type="GO" id="GO:0003697">
    <property type="term" value="F:single-stranded DNA binding"/>
    <property type="evidence" value="ECO:0007669"/>
    <property type="project" value="TreeGrafter"/>
</dbReference>
<evidence type="ECO:0000256" key="1">
    <source>
        <dbReference type="ARBA" id="ARBA00022741"/>
    </source>
</evidence>
<organism evidence="5 6">
    <name type="scientific">Cladonia borealis</name>
    <dbReference type="NCBI Taxonomy" id="184061"/>
    <lineage>
        <taxon>Eukaryota</taxon>
        <taxon>Fungi</taxon>
        <taxon>Dikarya</taxon>
        <taxon>Ascomycota</taxon>
        <taxon>Pezizomycotina</taxon>
        <taxon>Lecanoromycetes</taxon>
        <taxon>OSLEUM clade</taxon>
        <taxon>Lecanoromycetidae</taxon>
        <taxon>Lecanorales</taxon>
        <taxon>Lecanorineae</taxon>
        <taxon>Cladoniaceae</taxon>
        <taxon>Cladonia</taxon>
    </lineage>
</organism>
<dbReference type="InterPro" id="IPR020588">
    <property type="entry name" value="RecA_ATP-bd"/>
</dbReference>
<dbReference type="PROSITE" id="PS50162">
    <property type="entry name" value="RECA_2"/>
    <property type="match status" value="1"/>
</dbReference>
<dbReference type="PANTHER" id="PTHR22942:SF66">
    <property type="entry name" value="RE19845P"/>
    <property type="match status" value="1"/>
</dbReference>
<dbReference type="Pfam" id="PF08423">
    <property type="entry name" value="Rad51"/>
    <property type="match status" value="1"/>
</dbReference>
<name>A0AA39QUE7_9LECA</name>
<feature type="compositionally biased region" description="Gly residues" evidence="3">
    <location>
        <begin position="299"/>
        <end position="308"/>
    </location>
</feature>
<dbReference type="AlphaFoldDB" id="A0AA39QUE7"/>
<dbReference type="EMBL" id="JAFEKC020000021">
    <property type="protein sequence ID" value="KAK0508114.1"/>
    <property type="molecule type" value="Genomic_DNA"/>
</dbReference>
<reference evidence="5" key="1">
    <citation type="submission" date="2023-03" db="EMBL/GenBank/DDBJ databases">
        <title>Complete genome of Cladonia borealis.</title>
        <authorList>
            <person name="Park H."/>
        </authorList>
    </citation>
    <scope>NUCLEOTIDE SEQUENCE</scope>
    <source>
        <strain evidence="5">ANT050790</strain>
    </source>
</reference>
<dbReference type="Gene3D" id="3.40.50.300">
    <property type="entry name" value="P-loop containing nucleotide triphosphate hydrolases"/>
    <property type="match status" value="1"/>
</dbReference>
<feature type="domain" description="RecA family profile 1" evidence="4">
    <location>
        <begin position="100"/>
        <end position="287"/>
    </location>
</feature>
<evidence type="ECO:0000256" key="3">
    <source>
        <dbReference type="SAM" id="MobiDB-lite"/>
    </source>
</evidence>
<protein>
    <recommendedName>
        <fullName evidence="4">RecA family profile 1 domain-containing protein</fullName>
    </recommendedName>
</protein>
<dbReference type="GO" id="GO:0003690">
    <property type="term" value="F:double-stranded DNA binding"/>
    <property type="evidence" value="ECO:0007669"/>
    <property type="project" value="TreeGrafter"/>
</dbReference>
<dbReference type="GO" id="GO:0140664">
    <property type="term" value="F:ATP-dependent DNA damage sensor activity"/>
    <property type="evidence" value="ECO:0007669"/>
    <property type="project" value="InterPro"/>
</dbReference>
<evidence type="ECO:0000259" key="4">
    <source>
        <dbReference type="PROSITE" id="PS50162"/>
    </source>
</evidence>
<evidence type="ECO:0000256" key="2">
    <source>
        <dbReference type="ARBA" id="ARBA00022840"/>
    </source>
</evidence>
<dbReference type="PANTHER" id="PTHR22942">
    <property type="entry name" value="RECA/RAD51/RADA DNA STRAND-PAIRING FAMILY MEMBER"/>
    <property type="match status" value="1"/>
</dbReference>
<proteinExistence type="predicted"/>
<dbReference type="GO" id="GO:0000150">
    <property type="term" value="F:DNA strand exchange activity"/>
    <property type="evidence" value="ECO:0007669"/>
    <property type="project" value="TreeGrafter"/>
</dbReference>
<evidence type="ECO:0000313" key="6">
    <source>
        <dbReference type="Proteomes" id="UP001166286"/>
    </source>
</evidence>
<evidence type="ECO:0000313" key="5">
    <source>
        <dbReference type="EMBL" id="KAK0508114.1"/>
    </source>
</evidence>
<dbReference type="InterPro" id="IPR027417">
    <property type="entry name" value="P-loop_NTPase"/>
</dbReference>
<accession>A0AA39QUE7</accession>
<gene>
    <name evidence="5" type="ORF">JMJ35_009198</name>
</gene>
<feature type="compositionally biased region" description="Polar residues" evidence="3">
    <location>
        <begin position="309"/>
        <end position="329"/>
    </location>
</feature>
<feature type="region of interest" description="Disordered" evidence="3">
    <location>
        <begin position="298"/>
        <end position="329"/>
    </location>
</feature>
<keyword evidence="6" id="KW-1185">Reference proteome</keyword>
<sequence length="464" mass="49810">MTDLLHTIPDFPVKLYTHLIPSLEKHLITTTDLLTLDALEIAKRAQLPLLDVRRLANHVLAILQGQLGVKNENAAKFENVGEGQADFGTLKQTGKEITTRWNTISTLDLTLDAAMGGGIPTGYITEITGESGAGKTQLLLSLLLSTQLPQPHGLSRPTLYISTESPLPTLRLNQLLRTHPLLSPTTDPTTPNQTTRATPSLSNILTLQTPDLESQDHILTYQLPLALSRHNIGLVVIDSVTANYRAGVMANTPAALATRSTQLAKLGALLRNLAREHDCAVVVANQVGDRFEPQAVGAGSRGVGGGTGWQSNILSSSPSLPGGTQSNTIAMPAPNVLSLDHQQRFFTGWGGHPPLHNSQQESINQNLKTPSLGLVWANQIACRVALIKDSDYGHAGSTEGEGSEAAEWAPRRWRRWMRIAFSAWAPPTGEVEKGVEFEIWGGGLRAVKGEGDGKGDGKGVEARV</sequence>
<dbReference type="GO" id="GO:0061982">
    <property type="term" value="P:meiosis I cell cycle process"/>
    <property type="evidence" value="ECO:0007669"/>
    <property type="project" value="UniProtKB-ARBA"/>
</dbReference>
<dbReference type="GO" id="GO:0000730">
    <property type="term" value="P:DNA recombinase assembly"/>
    <property type="evidence" value="ECO:0007669"/>
    <property type="project" value="TreeGrafter"/>
</dbReference>
<dbReference type="Proteomes" id="UP001166286">
    <property type="component" value="Unassembled WGS sequence"/>
</dbReference>
<dbReference type="SUPFAM" id="SSF52540">
    <property type="entry name" value="P-loop containing nucleoside triphosphate hydrolases"/>
    <property type="match status" value="1"/>
</dbReference>
<keyword evidence="2" id="KW-0067">ATP-binding</keyword>